<keyword evidence="4" id="KW-1185">Reference proteome</keyword>
<evidence type="ECO:0000256" key="2">
    <source>
        <dbReference type="ARBA" id="ARBA00022679"/>
    </source>
</evidence>
<name>A0A2P5KDV4_9BURK</name>
<dbReference type="NCBIfam" id="TIGR00095">
    <property type="entry name" value="16S rRNA (guanine(966)-N(2))-methyltransferase RsmD"/>
    <property type="match status" value="1"/>
</dbReference>
<dbReference type="PANTHER" id="PTHR43542">
    <property type="entry name" value="METHYLTRANSFERASE"/>
    <property type="match status" value="1"/>
</dbReference>
<dbReference type="PANTHER" id="PTHR43542:SF1">
    <property type="entry name" value="METHYLTRANSFERASE"/>
    <property type="match status" value="1"/>
</dbReference>
<protein>
    <submittedName>
        <fullName evidence="3">16S rRNA (Guanine(966)-N(2))-methyltransferase RsmD</fullName>
    </submittedName>
</protein>
<proteinExistence type="predicted"/>
<evidence type="ECO:0000256" key="1">
    <source>
        <dbReference type="ARBA" id="ARBA00022603"/>
    </source>
</evidence>
<comment type="caution">
    <text evidence="3">The sequence shown here is derived from an EMBL/GenBank/DDBJ whole genome shotgun (WGS) entry which is preliminary data.</text>
</comment>
<evidence type="ECO:0000313" key="4">
    <source>
        <dbReference type="Proteomes" id="UP000243096"/>
    </source>
</evidence>
<reference evidence="3 4" key="1">
    <citation type="submission" date="2018-01" db="EMBL/GenBank/DDBJ databases">
        <title>Genomic Encyclopedia of Type Strains, Phase III (KMG-III): the genomes of soil and plant-associated and newly described type strains.</title>
        <authorList>
            <person name="Whitman W."/>
        </authorList>
    </citation>
    <scope>NUCLEOTIDE SEQUENCE [LARGE SCALE GENOMIC DNA]</scope>
    <source>
        <strain evidence="3 4">HKI456</strain>
    </source>
</reference>
<organism evidence="3 4">
    <name type="scientific">Mycetohabitans endofungorum</name>
    <dbReference type="NCBI Taxonomy" id="417203"/>
    <lineage>
        <taxon>Bacteria</taxon>
        <taxon>Pseudomonadati</taxon>
        <taxon>Pseudomonadota</taxon>
        <taxon>Betaproteobacteria</taxon>
        <taxon>Burkholderiales</taxon>
        <taxon>Burkholderiaceae</taxon>
        <taxon>Mycetohabitans</taxon>
    </lineage>
</organism>
<keyword evidence="1 3" id="KW-0489">Methyltransferase</keyword>
<evidence type="ECO:0000313" key="3">
    <source>
        <dbReference type="EMBL" id="PPB84887.1"/>
    </source>
</evidence>
<accession>A0A2P5KDV4</accession>
<dbReference type="InterPro" id="IPR029063">
    <property type="entry name" value="SAM-dependent_MTases_sf"/>
</dbReference>
<dbReference type="RefSeq" id="WP_104076569.1">
    <property type="nucleotide sequence ID" value="NZ_CP062178.1"/>
</dbReference>
<dbReference type="GO" id="GO:0008168">
    <property type="term" value="F:methyltransferase activity"/>
    <property type="evidence" value="ECO:0007669"/>
    <property type="project" value="UniProtKB-KW"/>
</dbReference>
<dbReference type="Pfam" id="PF03602">
    <property type="entry name" value="Cons_hypoth95"/>
    <property type="match status" value="1"/>
</dbReference>
<sequence>MNHSPRTRARAPFVAPDGAQTRAAGAAASRRVAATRHAPHQVRLIGGVWKRTPLPVLDLAGLRPTPDRVRETLFNWLGQQLDGLVCLDLFAGTGALGFEAASRGAQRVMMVERDGRAAAQLNAIRQKLDAQAIEIVQADALRLAAGLAPAGFDVVFVDPPFDADLLGRALTLVLPLVAPGGAVYVESGAPLAAVRDAQAQQGVAATPGWPSLQEWRIVRHARAGAVHYHLLRRENGE</sequence>
<gene>
    <name evidence="3" type="ORF">B0O95_102288</name>
</gene>
<dbReference type="Proteomes" id="UP000243096">
    <property type="component" value="Unassembled WGS sequence"/>
</dbReference>
<dbReference type="AlphaFoldDB" id="A0A2P5KDV4"/>
<dbReference type="Gene3D" id="3.40.50.150">
    <property type="entry name" value="Vaccinia Virus protein VP39"/>
    <property type="match status" value="1"/>
</dbReference>
<dbReference type="OrthoDB" id="9803017at2"/>
<dbReference type="EMBL" id="PRDW01000002">
    <property type="protein sequence ID" value="PPB84887.1"/>
    <property type="molecule type" value="Genomic_DNA"/>
</dbReference>
<dbReference type="InterPro" id="IPR004398">
    <property type="entry name" value="RNA_MeTrfase_RsmD"/>
</dbReference>
<dbReference type="GO" id="GO:0031167">
    <property type="term" value="P:rRNA methylation"/>
    <property type="evidence" value="ECO:0007669"/>
    <property type="project" value="InterPro"/>
</dbReference>
<dbReference type="SUPFAM" id="SSF53335">
    <property type="entry name" value="S-adenosyl-L-methionine-dependent methyltransferases"/>
    <property type="match status" value="1"/>
</dbReference>
<dbReference type="CDD" id="cd02440">
    <property type="entry name" value="AdoMet_MTases"/>
    <property type="match status" value="1"/>
</dbReference>
<keyword evidence="2 3" id="KW-0808">Transferase</keyword>